<evidence type="ECO:0000313" key="4">
    <source>
        <dbReference type="EMBL" id="MDC9032002.1"/>
    </source>
</evidence>
<feature type="compositionally biased region" description="Polar residues" evidence="2">
    <location>
        <begin position="80"/>
        <end position="90"/>
    </location>
</feature>
<organism evidence="4 5">
    <name type="scientific">Columbia Basin potato purple top phytoplasma</name>
    <dbReference type="NCBI Taxonomy" id="307134"/>
    <lineage>
        <taxon>Bacteria</taxon>
        <taxon>Bacillati</taxon>
        <taxon>Mycoplasmatota</taxon>
        <taxon>Mollicutes</taxon>
        <taxon>Acholeplasmatales</taxon>
        <taxon>Acholeplasmataceae</taxon>
        <taxon>Candidatus Phytoplasma</taxon>
        <taxon>16SrVI (Clover proliferation group)</taxon>
    </lineage>
</organism>
<comment type="caution">
    <text evidence="4">The sequence shown here is derived from an EMBL/GenBank/DDBJ whole genome shotgun (WGS) entry which is preliminary data.</text>
</comment>
<name>A0ABT5L8P5_9MOLU</name>
<dbReference type="Proteomes" id="UP001221763">
    <property type="component" value="Unassembled WGS sequence"/>
</dbReference>
<keyword evidence="3" id="KW-1133">Transmembrane helix</keyword>
<keyword evidence="3" id="KW-0812">Transmembrane</keyword>
<protein>
    <recommendedName>
        <fullName evidence="6">Transmembrane protein</fullName>
    </recommendedName>
</protein>
<evidence type="ECO:0000256" key="2">
    <source>
        <dbReference type="SAM" id="MobiDB-lite"/>
    </source>
</evidence>
<evidence type="ECO:0008006" key="6">
    <source>
        <dbReference type="Google" id="ProtNLM"/>
    </source>
</evidence>
<evidence type="ECO:0000256" key="1">
    <source>
        <dbReference type="SAM" id="Coils"/>
    </source>
</evidence>
<evidence type="ECO:0000313" key="5">
    <source>
        <dbReference type="Proteomes" id="UP001221763"/>
    </source>
</evidence>
<keyword evidence="1" id="KW-0175">Coiled coil</keyword>
<feature type="compositionally biased region" description="Low complexity" evidence="2">
    <location>
        <begin position="69"/>
        <end position="79"/>
    </location>
</feature>
<feature type="region of interest" description="Disordered" evidence="2">
    <location>
        <begin position="69"/>
        <end position="90"/>
    </location>
</feature>
<gene>
    <name evidence="4" type="ORF">M8044_000221</name>
</gene>
<dbReference type="RefSeq" id="WP_273585219.1">
    <property type="nucleotide sequence ID" value="NZ_JANHJP010000003.1"/>
</dbReference>
<keyword evidence="5" id="KW-1185">Reference proteome</keyword>
<feature type="transmembrane region" description="Helical" evidence="3">
    <location>
        <begin position="20"/>
        <end position="51"/>
    </location>
</feature>
<reference evidence="4 5" key="1">
    <citation type="journal article" date="2023" name="Plant">
        <title>Draft Genome Sequence Resource of CBPPT1, a 'Candidatus Phytoplasma trifolii'-Related Strain Associated with Potato Purple Top Disease in the Columbia Basin, U.S.A.</title>
        <authorList>
            <person name="Wei W."/>
            <person name="Shao J."/>
            <person name="Bottner-Parker K.D."/>
            <person name="Zhao Y."/>
        </authorList>
    </citation>
    <scope>NUCLEOTIDE SEQUENCE [LARGE SCALE GENOMIC DNA]</scope>
    <source>
        <strain evidence="4 5">CBPPT1</strain>
    </source>
</reference>
<feature type="coiled-coil region" evidence="1">
    <location>
        <begin position="138"/>
        <end position="165"/>
    </location>
</feature>
<dbReference type="EMBL" id="JANHJP010000003">
    <property type="protein sequence ID" value="MDC9032002.1"/>
    <property type="molecule type" value="Genomic_DNA"/>
</dbReference>
<keyword evidence="3" id="KW-0472">Membrane</keyword>
<sequence>MKFQYLLEYFKEIFSGKATFLQYFLFVIIILIFIGPILFILFKAIYFIFFIMKCNLDFIKTFVSSNNKSSADNSDSSENPKISINNHSSPDKNNLSLIELKMMEFNQRDNNQIQQNNFLRLEMDQKINQNKMEEKFEILRLEQKMFFLEKEIQRLSNQNDAKNQNSHFSKDDNYDTNDELIRKKIPDYLKQIFEKISDLENVQLLMLNKMMTNNNDNSYYDPDKNVLYVNPKDLDFFKLFLISKNKEKKRLN</sequence>
<accession>A0ABT5L8P5</accession>
<evidence type="ECO:0000256" key="3">
    <source>
        <dbReference type="SAM" id="Phobius"/>
    </source>
</evidence>
<proteinExistence type="predicted"/>